<evidence type="ECO:0000313" key="1">
    <source>
        <dbReference type="EMBL" id="KAI0092357.1"/>
    </source>
</evidence>
<accession>A0ACB8UDD1</accession>
<organism evidence="1 2">
    <name type="scientific">Irpex rosettiformis</name>
    <dbReference type="NCBI Taxonomy" id="378272"/>
    <lineage>
        <taxon>Eukaryota</taxon>
        <taxon>Fungi</taxon>
        <taxon>Dikarya</taxon>
        <taxon>Basidiomycota</taxon>
        <taxon>Agaricomycotina</taxon>
        <taxon>Agaricomycetes</taxon>
        <taxon>Polyporales</taxon>
        <taxon>Irpicaceae</taxon>
        <taxon>Irpex</taxon>
    </lineage>
</organism>
<proteinExistence type="predicted"/>
<gene>
    <name evidence="1" type="ORF">BDY19DRAFT_991064</name>
</gene>
<dbReference type="Proteomes" id="UP001055072">
    <property type="component" value="Unassembled WGS sequence"/>
</dbReference>
<comment type="caution">
    <text evidence="1">The sequence shown here is derived from an EMBL/GenBank/DDBJ whole genome shotgun (WGS) entry which is preliminary data.</text>
</comment>
<evidence type="ECO:0000313" key="2">
    <source>
        <dbReference type="Proteomes" id="UP001055072"/>
    </source>
</evidence>
<reference evidence="1" key="1">
    <citation type="journal article" date="2021" name="Environ. Microbiol.">
        <title>Gene family expansions and transcriptome signatures uncover fungal adaptations to wood decay.</title>
        <authorList>
            <person name="Hage H."/>
            <person name="Miyauchi S."/>
            <person name="Viragh M."/>
            <person name="Drula E."/>
            <person name="Min B."/>
            <person name="Chaduli D."/>
            <person name="Navarro D."/>
            <person name="Favel A."/>
            <person name="Norest M."/>
            <person name="Lesage-Meessen L."/>
            <person name="Balint B."/>
            <person name="Merenyi Z."/>
            <person name="de Eugenio L."/>
            <person name="Morin E."/>
            <person name="Martinez A.T."/>
            <person name="Baldrian P."/>
            <person name="Stursova M."/>
            <person name="Martinez M.J."/>
            <person name="Novotny C."/>
            <person name="Magnuson J.K."/>
            <person name="Spatafora J.W."/>
            <person name="Maurice S."/>
            <person name="Pangilinan J."/>
            <person name="Andreopoulos W."/>
            <person name="LaButti K."/>
            <person name="Hundley H."/>
            <person name="Na H."/>
            <person name="Kuo A."/>
            <person name="Barry K."/>
            <person name="Lipzen A."/>
            <person name="Henrissat B."/>
            <person name="Riley R."/>
            <person name="Ahrendt S."/>
            <person name="Nagy L.G."/>
            <person name="Grigoriev I.V."/>
            <person name="Martin F."/>
            <person name="Rosso M.N."/>
        </authorList>
    </citation>
    <scope>NUCLEOTIDE SEQUENCE</scope>
    <source>
        <strain evidence="1">CBS 384.51</strain>
    </source>
</reference>
<protein>
    <submittedName>
        <fullName evidence="1">Uncharacterized protein</fullName>
    </submittedName>
</protein>
<name>A0ACB8UDD1_9APHY</name>
<dbReference type="EMBL" id="MU274904">
    <property type="protein sequence ID" value="KAI0092357.1"/>
    <property type="molecule type" value="Genomic_DNA"/>
</dbReference>
<sequence length="161" mass="17323">MRLLRLLPGFLTVLASGIAVVADGPRSTCVEEWRAKPTQSCSDIASEMGVTVDEIKALNPGITCDAPINQVLICLRCSVHPTCQHTDVATTTTCQPLVEEYELSVDLFVQWNDNVNNDCSDLIVGQSYCVATSACWVGDPNPICDELNHTTHTPSPSSTSA</sequence>
<keyword evidence="2" id="KW-1185">Reference proteome</keyword>